<name>A0A151AD42_9EURY</name>
<accession>A0A151AD42</accession>
<dbReference type="Proteomes" id="UP000075321">
    <property type="component" value="Unassembled WGS sequence"/>
</dbReference>
<keyword evidence="3" id="KW-1185">Reference proteome</keyword>
<organism evidence="2 3">
    <name type="scientific">Halalkalicoccus paucihalophilus</name>
    <dbReference type="NCBI Taxonomy" id="1008153"/>
    <lineage>
        <taxon>Archaea</taxon>
        <taxon>Methanobacteriati</taxon>
        <taxon>Methanobacteriota</taxon>
        <taxon>Stenosarchaea group</taxon>
        <taxon>Halobacteria</taxon>
        <taxon>Halobacteriales</taxon>
        <taxon>Halococcaceae</taxon>
        <taxon>Halalkalicoccus</taxon>
    </lineage>
</organism>
<gene>
    <name evidence="2" type="ORF">HAPAU_22550</name>
</gene>
<feature type="region of interest" description="Disordered" evidence="1">
    <location>
        <begin position="35"/>
        <end position="85"/>
    </location>
</feature>
<sequence length="85" mass="8870">MGRDEQVWVKRIRVGSFGPCSGAAPFSHRVASTTSTVGLSSTRDRSPNAQIGKHAVSRTGGETPGRTGHSGDSDSIATVERAMAE</sequence>
<evidence type="ECO:0000313" key="3">
    <source>
        <dbReference type="Proteomes" id="UP000075321"/>
    </source>
</evidence>
<protein>
    <submittedName>
        <fullName evidence="2">Uncharacterized protein</fullName>
    </submittedName>
</protein>
<reference evidence="2 3" key="1">
    <citation type="submission" date="2016-02" db="EMBL/GenBank/DDBJ databases">
        <title>Genome sequence of Halalkalicoccus paucihalophilus DSM 24557.</title>
        <authorList>
            <person name="Poehlein A."/>
            <person name="Daniel R."/>
        </authorList>
    </citation>
    <scope>NUCLEOTIDE SEQUENCE [LARGE SCALE GENOMIC DNA]</scope>
    <source>
        <strain evidence="2 3">DSM 24557</strain>
    </source>
</reference>
<comment type="caution">
    <text evidence="2">The sequence shown here is derived from an EMBL/GenBank/DDBJ whole genome shotgun (WGS) entry which is preliminary data.</text>
</comment>
<evidence type="ECO:0000256" key="1">
    <source>
        <dbReference type="SAM" id="MobiDB-lite"/>
    </source>
</evidence>
<proteinExistence type="predicted"/>
<dbReference type="AlphaFoldDB" id="A0A151AD42"/>
<dbReference type="EMBL" id="LTAZ01000005">
    <property type="protein sequence ID" value="KYH25581.1"/>
    <property type="molecule type" value="Genomic_DNA"/>
</dbReference>
<evidence type="ECO:0000313" key="2">
    <source>
        <dbReference type="EMBL" id="KYH25581.1"/>
    </source>
</evidence>